<evidence type="ECO:0000313" key="10">
    <source>
        <dbReference type="EMBL" id="SDZ57276.1"/>
    </source>
</evidence>
<sequence length="625" mass="70848">MLFLSLLAFNLLTFVEEISIGKQDTLDLHQIEVFSMPLDKYTFGQTVKTISEKDIKNFQGQSLADLLQQRTGLFLRQYGPGMLASLTMRGTSAGHNAVFWNGLPINSPSLGQSDFSILPVGGFDQATLHYGSGGALYGTDAIGGAVHLSNKLQFDKGHQVKINTVFGSFGRWNQSAAYAFSDHKFSSRSRIYRNHAKNNFKYTNLAKIGTPIENQNHARVEQWGVMQDLAWKISDKNLISSSIWWNLTERQIQPVMGSNDRDKQEDDNLRVVLDYFHFGSGKVWNLKTGMVRDHLEFNQSTNRTAQYFLSGDLDWDLGSKWNSKSGVRFTYIEGNLSTYAATDTRLELYQSTNFFPTESISLSLNLRQLVYEGNFAPFTPSLGGEWTVLKNENHQLQLNTTISRSFKVPTLNDRFWVPGGNLDLNPEKSLSGELGLKHDFKKGDFTGSNQVTYYHMSVDNWIIWLPNGSFWSPSNIRKVKNSGLEYFLEANQKLGLWTVGVQGNYAWNQAINQTNINDNDRAKGKQLPYTPEHKIQFKASVEKGRVETYVNHHWVGERFIGTDNTTKLSPFGIWDSGVNYDFELFGKLKGGFGVQINNVLNTDYQVLRLRAMPGRNYQININITL</sequence>
<evidence type="ECO:0000313" key="11">
    <source>
        <dbReference type="Proteomes" id="UP000199663"/>
    </source>
</evidence>
<organism evidence="10 11">
    <name type="scientific">Rhodonellum ikkaensis</name>
    <dbReference type="NCBI Taxonomy" id="336829"/>
    <lineage>
        <taxon>Bacteria</taxon>
        <taxon>Pseudomonadati</taxon>
        <taxon>Bacteroidota</taxon>
        <taxon>Cytophagia</taxon>
        <taxon>Cytophagales</taxon>
        <taxon>Cytophagaceae</taxon>
        <taxon>Rhodonellum</taxon>
    </lineage>
</organism>
<keyword evidence="7 8" id="KW-0998">Cell outer membrane</keyword>
<dbReference type="SUPFAM" id="SSF56935">
    <property type="entry name" value="Porins"/>
    <property type="match status" value="1"/>
</dbReference>
<protein>
    <submittedName>
        <fullName evidence="10">Iron complex outermembrane recepter protein</fullName>
    </submittedName>
</protein>
<gene>
    <name evidence="10" type="ORF">SAMN05444412_12822</name>
</gene>
<evidence type="ECO:0000256" key="4">
    <source>
        <dbReference type="ARBA" id="ARBA00022692"/>
    </source>
</evidence>
<evidence type="ECO:0000256" key="1">
    <source>
        <dbReference type="ARBA" id="ARBA00004571"/>
    </source>
</evidence>
<evidence type="ECO:0000256" key="5">
    <source>
        <dbReference type="ARBA" id="ARBA00022729"/>
    </source>
</evidence>
<keyword evidence="3 8" id="KW-1134">Transmembrane beta strand</keyword>
<keyword evidence="4 8" id="KW-0812">Transmembrane</keyword>
<dbReference type="PANTHER" id="PTHR30069">
    <property type="entry name" value="TONB-DEPENDENT OUTER MEMBRANE RECEPTOR"/>
    <property type="match status" value="1"/>
</dbReference>
<comment type="subcellular location">
    <subcellularLocation>
        <location evidence="1 8">Cell outer membrane</location>
        <topology evidence="1 8">Multi-pass membrane protein</topology>
    </subcellularLocation>
</comment>
<keyword evidence="2 8" id="KW-0813">Transport</keyword>
<evidence type="ECO:0000259" key="9">
    <source>
        <dbReference type="Pfam" id="PF07715"/>
    </source>
</evidence>
<evidence type="ECO:0000256" key="3">
    <source>
        <dbReference type="ARBA" id="ARBA00022452"/>
    </source>
</evidence>
<dbReference type="InterPro" id="IPR039426">
    <property type="entry name" value="TonB-dep_rcpt-like"/>
</dbReference>
<keyword evidence="11" id="KW-1185">Reference proteome</keyword>
<dbReference type="InterPro" id="IPR036942">
    <property type="entry name" value="Beta-barrel_TonB_sf"/>
</dbReference>
<dbReference type="InterPro" id="IPR012910">
    <property type="entry name" value="Plug_dom"/>
</dbReference>
<name>A0A1H3U478_9BACT</name>
<evidence type="ECO:0000256" key="7">
    <source>
        <dbReference type="ARBA" id="ARBA00023237"/>
    </source>
</evidence>
<keyword evidence="6 8" id="KW-0472">Membrane</keyword>
<dbReference type="PANTHER" id="PTHR30069:SF29">
    <property type="entry name" value="HEMOGLOBIN AND HEMOGLOBIN-HAPTOGLOBIN-BINDING PROTEIN 1-RELATED"/>
    <property type="match status" value="1"/>
</dbReference>
<comment type="caution">
    <text evidence="10">The sequence shown here is derived from an EMBL/GenBank/DDBJ whole genome shotgun (WGS) entry which is preliminary data.</text>
</comment>
<keyword evidence="5" id="KW-0732">Signal</keyword>
<dbReference type="InterPro" id="IPR037066">
    <property type="entry name" value="Plug_dom_sf"/>
</dbReference>
<dbReference type="Gene3D" id="2.40.170.20">
    <property type="entry name" value="TonB-dependent receptor, beta-barrel domain"/>
    <property type="match status" value="1"/>
</dbReference>
<dbReference type="Pfam" id="PF07715">
    <property type="entry name" value="Plug"/>
    <property type="match status" value="1"/>
</dbReference>
<comment type="similarity">
    <text evidence="8">Belongs to the TonB-dependent receptor family.</text>
</comment>
<evidence type="ECO:0000256" key="6">
    <source>
        <dbReference type="ARBA" id="ARBA00023136"/>
    </source>
</evidence>
<evidence type="ECO:0000256" key="8">
    <source>
        <dbReference type="PROSITE-ProRule" id="PRU01360"/>
    </source>
</evidence>
<feature type="domain" description="TonB-dependent receptor plug" evidence="9">
    <location>
        <begin position="42"/>
        <end position="145"/>
    </location>
</feature>
<proteinExistence type="inferred from homology"/>
<dbReference type="Gene3D" id="2.170.130.10">
    <property type="entry name" value="TonB-dependent receptor, plug domain"/>
    <property type="match status" value="1"/>
</dbReference>
<dbReference type="Proteomes" id="UP000199663">
    <property type="component" value="Unassembled WGS sequence"/>
</dbReference>
<dbReference type="EMBL" id="FNQC01000028">
    <property type="protein sequence ID" value="SDZ57276.1"/>
    <property type="molecule type" value="Genomic_DNA"/>
</dbReference>
<reference evidence="10 11" key="1">
    <citation type="submission" date="2016-10" db="EMBL/GenBank/DDBJ databases">
        <authorList>
            <person name="Varghese N."/>
            <person name="Submissions S."/>
        </authorList>
    </citation>
    <scope>NUCLEOTIDE SEQUENCE [LARGE SCALE GENOMIC DNA]</scope>
    <source>
        <strain evidence="10 11">DSM 17997</strain>
    </source>
</reference>
<dbReference type="PROSITE" id="PS52016">
    <property type="entry name" value="TONB_DEPENDENT_REC_3"/>
    <property type="match status" value="1"/>
</dbReference>
<evidence type="ECO:0000256" key="2">
    <source>
        <dbReference type="ARBA" id="ARBA00022448"/>
    </source>
</evidence>
<accession>A0A1H3U478</accession>